<accession>A0A815ZFX4</accession>
<dbReference type="Proteomes" id="UP000663828">
    <property type="component" value="Unassembled WGS sequence"/>
</dbReference>
<keyword evidence="2" id="KW-1185">Reference proteome</keyword>
<name>A0A815ZFX4_ADIRI</name>
<protein>
    <submittedName>
        <fullName evidence="1">Uncharacterized protein</fullName>
    </submittedName>
</protein>
<organism evidence="1 2">
    <name type="scientific">Adineta ricciae</name>
    <name type="common">Rotifer</name>
    <dbReference type="NCBI Taxonomy" id="249248"/>
    <lineage>
        <taxon>Eukaryota</taxon>
        <taxon>Metazoa</taxon>
        <taxon>Spiralia</taxon>
        <taxon>Gnathifera</taxon>
        <taxon>Rotifera</taxon>
        <taxon>Eurotatoria</taxon>
        <taxon>Bdelloidea</taxon>
        <taxon>Adinetida</taxon>
        <taxon>Adinetidae</taxon>
        <taxon>Adineta</taxon>
    </lineage>
</organism>
<reference evidence="1" key="1">
    <citation type="submission" date="2021-02" db="EMBL/GenBank/DDBJ databases">
        <authorList>
            <person name="Nowell W R."/>
        </authorList>
    </citation>
    <scope>NUCLEOTIDE SEQUENCE</scope>
</reference>
<dbReference type="EMBL" id="CAJNOR010006054">
    <property type="protein sequence ID" value="CAF1584097.1"/>
    <property type="molecule type" value="Genomic_DNA"/>
</dbReference>
<comment type="caution">
    <text evidence="1">The sequence shown here is derived from an EMBL/GenBank/DDBJ whole genome shotgun (WGS) entry which is preliminary data.</text>
</comment>
<dbReference type="AlphaFoldDB" id="A0A815ZFX4"/>
<gene>
    <name evidence="1" type="ORF">XAT740_LOCUS45836</name>
</gene>
<proteinExistence type="predicted"/>
<evidence type="ECO:0000313" key="2">
    <source>
        <dbReference type="Proteomes" id="UP000663828"/>
    </source>
</evidence>
<sequence length="346" mass="40208">MQLFLLVLITIFLTFFPLSTFGFFFRKSESKEEAKPSKECCVLPKVNVDWRKANRGRDFFRQLTINSDATEETTYDDMCNLIHFLFQQASMNKKPVTVVEELFILHDASKLVFNRLIRSRNIEQYKTTPYGRRFLKLINPFQKLGRNTHVMNNSVNSYATHGMDIPGSCLPNGFDRVILGELPPIPDADEGQRMFIKPDRSALKNLEINSMIDNAKTFTKQRFCRLVRGESKSECAKIRAFAKNSDKKVLTQWIKTLSKLPSKLQLNHQYRKLAVMYGIYEIYQQAKKLEAAGAKSDVKKFRKLLTEKYGEDHIRLRQGHEIIFTTAELKLSHLTCESKKDKRCKK</sequence>
<evidence type="ECO:0000313" key="1">
    <source>
        <dbReference type="EMBL" id="CAF1584097.1"/>
    </source>
</evidence>